<feature type="transmembrane region" description="Helical" evidence="1">
    <location>
        <begin position="234"/>
        <end position="252"/>
    </location>
</feature>
<organism evidence="3 4">
    <name type="scientific">Mycena venus</name>
    <dbReference type="NCBI Taxonomy" id="2733690"/>
    <lineage>
        <taxon>Eukaryota</taxon>
        <taxon>Fungi</taxon>
        <taxon>Dikarya</taxon>
        <taxon>Basidiomycota</taxon>
        <taxon>Agaricomycotina</taxon>
        <taxon>Agaricomycetes</taxon>
        <taxon>Agaricomycetidae</taxon>
        <taxon>Agaricales</taxon>
        <taxon>Marasmiineae</taxon>
        <taxon>Mycenaceae</taxon>
        <taxon>Mycena</taxon>
    </lineage>
</organism>
<dbReference type="Proteomes" id="UP000620124">
    <property type="component" value="Unassembled WGS sequence"/>
</dbReference>
<dbReference type="AlphaFoldDB" id="A0A8H7CUH7"/>
<dbReference type="Pfam" id="PF20153">
    <property type="entry name" value="DUF6535"/>
    <property type="match status" value="2"/>
</dbReference>
<dbReference type="EMBL" id="JACAZI010000011">
    <property type="protein sequence ID" value="KAF7348702.1"/>
    <property type="molecule type" value="Genomic_DNA"/>
</dbReference>
<accession>A0A8H7CUH7</accession>
<keyword evidence="1" id="KW-0472">Membrane</keyword>
<feature type="transmembrane region" description="Helical" evidence="1">
    <location>
        <begin position="148"/>
        <end position="168"/>
    </location>
</feature>
<evidence type="ECO:0000259" key="2">
    <source>
        <dbReference type="Pfam" id="PF20153"/>
    </source>
</evidence>
<keyword evidence="1" id="KW-1133">Transmembrane helix</keyword>
<gene>
    <name evidence="3" type="ORF">MVEN_01389000</name>
</gene>
<keyword evidence="4" id="KW-1185">Reference proteome</keyword>
<feature type="domain" description="DUF6535" evidence="2">
    <location>
        <begin position="26"/>
        <end position="79"/>
    </location>
</feature>
<keyword evidence="1" id="KW-0812">Transmembrane</keyword>
<evidence type="ECO:0000313" key="3">
    <source>
        <dbReference type="EMBL" id="KAF7348702.1"/>
    </source>
</evidence>
<comment type="caution">
    <text evidence="3">The sequence shown here is derived from an EMBL/GenBank/DDBJ whole genome shotgun (WGS) entry which is preliminary data.</text>
</comment>
<sequence>MVSRLLEAVEALKRKAPVADKKTAFWSAYKTLADEHDKEFQQRYSTDLDTALIFAGLFSAVDSAFIIQIQPEIRPHGTRLVVLVAQNLLYLSLFSTLLAALLAVLGKQWLMHYLSAGERGTIEARGLERQRKFDGLRKWKFDVVMQTFPLLLQIGLFLFSAALSIYLWRVHMSLAIIVLSFTSLGFMSYTALLVSAIVDPDSPFQTPLAPLVVSLIPTSLWSMSRLFFNRLTRAFFWLFQCFFPVFSSPRVGTRNLLPIFLNGQLKYGRSEPDGATAIFDAPFPASSPEVPAVSWVLETSTDPWMIELAAEMVVDLQWSSTMDVRPQLNRLQDSLLRCFDFLRTSDGTSVLIGTLDGMTLPAIHLGQAYCALRWVLRSGNFQQPSQQIFHYAHTDIQMLRPELANVVRNLAGEPAVITDPEQELTTKWALRVIPSIVYTDSTSRIKNLEYFLDQFNEEIPTLDSQSFTDYLLCISSFLSAPSTSDMSWMDKREFQSTLLGHIFNGILTHLEIKKISMHTTARIIDTTGRLARKEGNYVWHYSNSYSDRQSMIHQFCSSLPQTDGWVDVVLATGLLTETYYPDIASCSGNTLWIYKALESVNKSTEDYQWDSRTPKWAVPGPISTSAACLLLQDNVADWYRDDQMSLILQEASVWSALISAALKNSHLHKQCIQLGNILVSISDWKPFLLEELSSWITIFFCQEAKSSPS</sequence>
<feature type="transmembrane region" description="Helical" evidence="1">
    <location>
        <begin position="81"/>
        <end position="105"/>
    </location>
</feature>
<feature type="transmembrane region" description="Helical" evidence="1">
    <location>
        <begin position="175"/>
        <end position="198"/>
    </location>
</feature>
<feature type="domain" description="DUF6535" evidence="2">
    <location>
        <begin position="86"/>
        <end position="168"/>
    </location>
</feature>
<reference evidence="3" key="1">
    <citation type="submission" date="2020-05" db="EMBL/GenBank/DDBJ databases">
        <title>Mycena genomes resolve the evolution of fungal bioluminescence.</title>
        <authorList>
            <person name="Tsai I.J."/>
        </authorList>
    </citation>
    <scope>NUCLEOTIDE SEQUENCE</scope>
    <source>
        <strain evidence="3">CCC161011</strain>
    </source>
</reference>
<feature type="transmembrane region" description="Helical" evidence="1">
    <location>
        <begin position="51"/>
        <end position="69"/>
    </location>
</feature>
<dbReference type="InterPro" id="IPR045338">
    <property type="entry name" value="DUF6535"/>
</dbReference>
<evidence type="ECO:0000313" key="4">
    <source>
        <dbReference type="Proteomes" id="UP000620124"/>
    </source>
</evidence>
<name>A0A8H7CUH7_9AGAR</name>
<feature type="transmembrane region" description="Helical" evidence="1">
    <location>
        <begin position="204"/>
        <end position="222"/>
    </location>
</feature>
<protein>
    <recommendedName>
        <fullName evidence="2">DUF6535 domain-containing protein</fullName>
    </recommendedName>
</protein>
<proteinExistence type="predicted"/>
<evidence type="ECO:0000256" key="1">
    <source>
        <dbReference type="SAM" id="Phobius"/>
    </source>
</evidence>
<dbReference type="OrthoDB" id="3047961at2759"/>